<feature type="domain" description="Fibronectin type-III" evidence="2">
    <location>
        <begin position="51"/>
        <end position="151"/>
    </location>
</feature>
<sequence length="723" mass="75929">MKVSQGTSSRWPRGRVRSVVWALISAGVLMGCSLPNPPEVVKPPPVVDTMPPAAPAGLTATASSAGIVLKWTANTEADLAGYRVLRSPIAGGPFTVLTPTPLTASTYTDTSAQPGQMAYYQVVAVDKKGNASGPASASAIRPLGADVTPPAVPTALTATDSGAGIALNWADSPEPDLAGYRVLRSASAGGPFALLTPTLLSVSAYTDAAAPQGQTSFYQVIAVDGSGNASAPAPVSATRLAASAVRGRVSLESLDGGPFADRMVFSRIGSLSSPPGNGVHDRAVLRVKNSGSGDLQITGLPLTDGWVLESAPALPLTLRAAEVLDLKLRFVAQDVQVHSGTLSVVSNDPTASNKAMQLAGLWQSQSENNAEPSLEQIMQDGFGFKTAFAPGSNVNQQGRVTPQGDEVIAPYWQRADPSQPVAVQQLAAYHTQGDSTALKWFAKGSGTENVVMIHAGADGQTVLPRLSNSPDLARSTFSPAQTFGLKVDFENSDPALNYQDLDVRHGCAAPCGQHVRFFVARDRSNQILPNTYLLIMDYEGINYDYNDNIYLINNLKPASLLINVGTTGQQFTAPDGNVWFSDRDRNGYAPFTPPDAKDEPSGGPNPGLDILNTTNDALYRSYRGNVGALNPRSISFNIPLENGPHTLRLHFADLAHTEAGKRVFDVVAEGRMALPSLDIVKEAGNGKTALVKTVAVTVDGGLLTLTLTASVDYPALAGIEVVR</sequence>
<dbReference type="InterPro" id="IPR008979">
    <property type="entry name" value="Galactose-bd-like_sf"/>
</dbReference>
<name>A0ABU4DTY1_9DEIO</name>
<dbReference type="SUPFAM" id="SSF49785">
    <property type="entry name" value="Galactose-binding domain-like"/>
    <property type="match status" value="1"/>
</dbReference>
<dbReference type="Gene3D" id="2.60.120.430">
    <property type="entry name" value="Galactose-binding lectin"/>
    <property type="match status" value="1"/>
</dbReference>
<organism evidence="3 4">
    <name type="scientific">Deinococcus arenicola</name>
    <dbReference type="NCBI Taxonomy" id="2994950"/>
    <lineage>
        <taxon>Bacteria</taxon>
        <taxon>Thermotogati</taxon>
        <taxon>Deinococcota</taxon>
        <taxon>Deinococci</taxon>
        <taxon>Deinococcales</taxon>
        <taxon>Deinococcaceae</taxon>
        <taxon>Deinococcus</taxon>
    </lineage>
</organism>
<gene>
    <name evidence="3" type="ORF">ORD21_12265</name>
</gene>
<accession>A0ABU4DTY1</accession>
<evidence type="ECO:0000313" key="4">
    <source>
        <dbReference type="Proteomes" id="UP001276150"/>
    </source>
</evidence>
<dbReference type="InterPro" id="IPR021720">
    <property type="entry name" value="Malectin_dom"/>
</dbReference>
<dbReference type="CDD" id="cd00063">
    <property type="entry name" value="FN3"/>
    <property type="match status" value="1"/>
</dbReference>
<dbReference type="PROSITE" id="PS50853">
    <property type="entry name" value="FN3"/>
    <property type="match status" value="1"/>
</dbReference>
<dbReference type="InterPro" id="IPR003961">
    <property type="entry name" value="FN3_dom"/>
</dbReference>
<dbReference type="SUPFAM" id="SSF49265">
    <property type="entry name" value="Fibronectin type III"/>
    <property type="match status" value="1"/>
</dbReference>
<dbReference type="Gene3D" id="2.60.40.10">
    <property type="entry name" value="Immunoglobulins"/>
    <property type="match status" value="3"/>
</dbReference>
<dbReference type="SMART" id="SM00060">
    <property type="entry name" value="FN3"/>
    <property type="match status" value="2"/>
</dbReference>
<keyword evidence="4" id="KW-1185">Reference proteome</keyword>
<dbReference type="InterPro" id="IPR036116">
    <property type="entry name" value="FN3_sf"/>
</dbReference>
<dbReference type="RefSeq" id="WP_317640703.1">
    <property type="nucleotide sequence ID" value="NZ_JAPMIV010000024.1"/>
</dbReference>
<evidence type="ECO:0000259" key="2">
    <source>
        <dbReference type="PROSITE" id="PS50853"/>
    </source>
</evidence>
<dbReference type="PROSITE" id="PS51257">
    <property type="entry name" value="PROKAR_LIPOPROTEIN"/>
    <property type="match status" value="1"/>
</dbReference>
<dbReference type="InterPro" id="IPR013783">
    <property type="entry name" value="Ig-like_fold"/>
</dbReference>
<protein>
    <submittedName>
        <fullName evidence="3">Malectin domain-containing carbohydrate-binding protein</fullName>
    </submittedName>
</protein>
<comment type="caution">
    <text evidence="3">The sequence shown here is derived from an EMBL/GenBank/DDBJ whole genome shotgun (WGS) entry which is preliminary data.</text>
</comment>
<dbReference type="Proteomes" id="UP001276150">
    <property type="component" value="Unassembled WGS sequence"/>
</dbReference>
<dbReference type="Pfam" id="PF11721">
    <property type="entry name" value="Malectin"/>
    <property type="match status" value="1"/>
</dbReference>
<dbReference type="EMBL" id="JAPMIV010000024">
    <property type="protein sequence ID" value="MDV6375365.1"/>
    <property type="molecule type" value="Genomic_DNA"/>
</dbReference>
<evidence type="ECO:0000313" key="3">
    <source>
        <dbReference type="EMBL" id="MDV6375365.1"/>
    </source>
</evidence>
<reference evidence="3 4" key="1">
    <citation type="submission" date="2022-11" db="EMBL/GenBank/DDBJ databases">
        <title>Deinococcus ZS9-10, Low Temperature and Draught-tolerating, UV-resistant Bacteria from Continental Antarctica.</title>
        <authorList>
            <person name="Cheng L."/>
        </authorList>
    </citation>
    <scope>NUCLEOTIDE SEQUENCE [LARGE SCALE GENOMIC DNA]</scope>
    <source>
        <strain evidence="3 4">ZS9-10</strain>
    </source>
</reference>
<feature type="region of interest" description="Disordered" evidence="1">
    <location>
        <begin position="589"/>
        <end position="608"/>
    </location>
</feature>
<evidence type="ECO:0000256" key="1">
    <source>
        <dbReference type="SAM" id="MobiDB-lite"/>
    </source>
</evidence>
<proteinExistence type="predicted"/>